<accession>A0A6A5K364</accession>
<dbReference type="PANTHER" id="PTHR24148">
    <property type="entry name" value="ANKYRIN REPEAT DOMAIN-CONTAINING PROTEIN 39 HOMOLOG-RELATED"/>
    <property type="match status" value="1"/>
</dbReference>
<dbReference type="AlphaFoldDB" id="A0A6A5K364"/>
<sequence>YICLSYVWGNEDKGQHILINGETFRVRRNLYKFLEMASGKSRLLREWLWIDALCIDQSNGVERNHQVQQMGPIYSSAIEVIPWLGPNKYIAEFLEDAQRLRGKETWRARGEGYHHFCSSEYWDRAWIIQEVALGHRVTLCASDAELNAELLQFEGWDHPDKVIDLSLLGIACRKN</sequence>
<evidence type="ECO:0000259" key="1">
    <source>
        <dbReference type="Pfam" id="PF06985"/>
    </source>
</evidence>
<reference evidence="2" key="1">
    <citation type="submission" date="2020-01" db="EMBL/GenBank/DDBJ databases">
        <authorList>
            <consortium name="DOE Joint Genome Institute"/>
            <person name="Haridas S."/>
            <person name="Albert R."/>
            <person name="Binder M."/>
            <person name="Bloem J."/>
            <person name="Labutti K."/>
            <person name="Salamov A."/>
            <person name="Andreopoulos B."/>
            <person name="Baker S.E."/>
            <person name="Barry K."/>
            <person name="Bills G."/>
            <person name="Bluhm B.H."/>
            <person name="Cannon C."/>
            <person name="Castanera R."/>
            <person name="Culley D.E."/>
            <person name="Daum C."/>
            <person name="Ezra D."/>
            <person name="Gonzalez J.B."/>
            <person name="Henrissat B."/>
            <person name="Kuo A."/>
            <person name="Liang C."/>
            <person name="Lipzen A."/>
            <person name="Lutzoni F."/>
            <person name="Magnuson J."/>
            <person name="Mondo S."/>
            <person name="Nolan M."/>
            <person name="Ohm R."/>
            <person name="Pangilinan J."/>
            <person name="Park H.-J."/>
            <person name="Ramirez L."/>
            <person name="Alfaro M."/>
            <person name="Sun H."/>
            <person name="Tritt A."/>
            <person name="Yoshinaga Y."/>
            <person name="Zwiers L.-H."/>
            <person name="Turgeon B.G."/>
            <person name="Goodwin S.B."/>
            <person name="Spatafora J.W."/>
            <person name="Crous P.W."/>
            <person name="Grigoriev I.V."/>
        </authorList>
    </citation>
    <scope>NUCLEOTIDE SEQUENCE</scope>
    <source>
        <strain evidence="2">P77</strain>
    </source>
</reference>
<proteinExistence type="predicted"/>
<dbReference type="PANTHER" id="PTHR24148:SF73">
    <property type="entry name" value="HET DOMAIN PROTEIN (AFU_ORTHOLOGUE AFUA_8G01020)"/>
    <property type="match status" value="1"/>
</dbReference>
<dbReference type="InterPro" id="IPR052895">
    <property type="entry name" value="HetReg/Transcr_Mod"/>
</dbReference>
<organism evidence="2 3">
    <name type="scientific">Decorospora gaudefroyi</name>
    <dbReference type="NCBI Taxonomy" id="184978"/>
    <lineage>
        <taxon>Eukaryota</taxon>
        <taxon>Fungi</taxon>
        <taxon>Dikarya</taxon>
        <taxon>Ascomycota</taxon>
        <taxon>Pezizomycotina</taxon>
        <taxon>Dothideomycetes</taxon>
        <taxon>Pleosporomycetidae</taxon>
        <taxon>Pleosporales</taxon>
        <taxon>Pleosporineae</taxon>
        <taxon>Pleosporaceae</taxon>
        <taxon>Decorospora</taxon>
    </lineage>
</organism>
<dbReference type="Pfam" id="PF06985">
    <property type="entry name" value="HET"/>
    <property type="match status" value="1"/>
</dbReference>
<dbReference type="EMBL" id="ML975471">
    <property type="protein sequence ID" value="KAF1829037.1"/>
    <property type="molecule type" value="Genomic_DNA"/>
</dbReference>
<dbReference type="OrthoDB" id="3693752at2759"/>
<gene>
    <name evidence="2" type="ORF">BDW02DRAFT_510900</name>
</gene>
<dbReference type="Proteomes" id="UP000800040">
    <property type="component" value="Unassembled WGS sequence"/>
</dbReference>
<evidence type="ECO:0000313" key="3">
    <source>
        <dbReference type="Proteomes" id="UP000800040"/>
    </source>
</evidence>
<evidence type="ECO:0000313" key="2">
    <source>
        <dbReference type="EMBL" id="KAF1829037.1"/>
    </source>
</evidence>
<feature type="non-terminal residue" evidence="2">
    <location>
        <position position="1"/>
    </location>
</feature>
<name>A0A6A5K364_9PLEO</name>
<protein>
    <submittedName>
        <fullName evidence="2">HET-domain-containing protein</fullName>
    </submittedName>
</protein>
<dbReference type="InterPro" id="IPR010730">
    <property type="entry name" value="HET"/>
</dbReference>
<feature type="domain" description="Heterokaryon incompatibility" evidence="1">
    <location>
        <begin position="1"/>
        <end position="130"/>
    </location>
</feature>
<keyword evidence="3" id="KW-1185">Reference proteome</keyword>